<feature type="transmembrane region" description="Helical" evidence="2">
    <location>
        <begin position="103"/>
        <end position="123"/>
    </location>
</feature>
<evidence type="ECO:0000313" key="5">
    <source>
        <dbReference type="Proteomes" id="UP000000343"/>
    </source>
</evidence>
<dbReference type="HOGENOM" id="CLU_516554_0_0_0"/>
<evidence type="ECO:0000256" key="1">
    <source>
        <dbReference type="ARBA" id="ARBA00008779"/>
    </source>
</evidence>
<dbReference type="KEGG" id="acm:AciX9_0628"/>
<keyword evidence="2" id="KW-1133">Transmembrane helix</keyword>
<keyword evidence="2" id="KW-0812">Transmembrane</keyword>
<gene>
    <name evidence="4" type="ordered locus">AciX9_0628</name>
</gene>
<dbReference type="eggNOG" id="COG3119">
    <property type="taxonomic scope" value="Bacteria"/>
</dbReference>
<dbReference type="Proteomes" id="UP000000343">
    <property type="component" value="Chromosome"/>
</dbReference>
<name>E8WZ97_GRATM</name>
<dbReference type="STRING" id="1198114.AciX9_0628"/>
<protein>
    <recommendedName>
        <fullName evidence="3">Sulfatase N-terminal domain-containing protein</fullName>
    </recommendedName>
</protein>
<dbReference type="RefSeq" id="WP_013579027.1">
    <property type="nucleotide sequence ID" value="NC_015064.1"/>
</dbReference>
<keyword evidence="5" id="KW-1185">Reference proteome</keyword>
<dbReference type="PANTHER" id="PTHR42693:SF33">
    <property type="entry name" value="ARYLSULFATASE"/>
    <property type="match status" value="1"/>
</dbReference>
<organism evidence="5">
    <name type="scientific">Granulicella tundricola (strain ATCC BAA-1859 / DSM 23138 / MP5ACTX9)</name>
    <dbReference type="NCBI Taxonomy" id="1198114"/>
    <lineage>
        <taxon>Bacteria</taxon>
        <taxon>Pseudomonadati</taxon>
        <taxon>Acidobacteriota</taxon>
        <taxon>Terriglobia</taxon>
        <taxon>Terriglobales</taxon>
        <taxon>Acidobacteriaceae</taxon>
        <taxon>Granulicella</taxon>
    </lineage>
</organism>
<dbReference type="InterPro" id="IPR000917">
    <property type="entry name" value="Sulfatase_N"/>
</dbReference>
<dbReference type="PaxDb" id="1198114-AciX9_0628"/>
<dbReference type="EMBL" id="CP002480">
    <property type="protein sequence ID" value="ADW67699.1"/>
    <property type="molecule type" value="Genomic_DNA"/>
</dbReference>
<evidence type="ECO:0000256" key="2">
    <source>
        <dbReference type="SAM" id="Phobius"/>
    </source>
</evidence>
<feature type="transmembrane region" description="Helical" evidence="2">
    <location>
        <begin position="135"/>
        <end position="158"/>
    </location>
</feature>
<dbReference type="AlphaFoldDB" id="E8WZ97"/>
<dbReference type="Gene3D" id="3.40.720.10">
    <property type="entry name" value="Alkaline Phosphatase, subunit A"/>
    <property type="match status" value="1"/>
</dbReference>
<keyword evidence="2" id="KW-0472">Membrane</keyword>
<dbReference type="OrthoDB" id="103158at2"/>
<dbReference type="SUPFAM" id="SSF53649">
    <property type="entry name" value="Alkaline phosphatase-like"/>
    <property type="match status" value="1"/>
</dbReference>
<dbReference type="PANTHER" id="PTHR42693">
    <property type="entry name" value="ARYLSULFATASE FAMILY MEMBER"/>
    <property type="match status" value="1"/>
</dbReference>
<dbReference type="InterPro" id="IPR050738">
    <property type="entry name" value="Sulfatase"/>
</dbReference>
<dbReference type="GO" id="GO:0004065">
    <property type="term" value="F:arylsulfatase activity"/>
    <property type="evidence" value="ECO:0007669"/>
    <property type="project" value="TreeGrafter"/>
</dbReference>
<accession>E8WZ97</accession>
<evidence type="ECO:0000259" key="3">
    <source>
        <dbReference type="Pfam" id="PF00884"/>
    </source>
</evidence>
<dbReference type="InterPro" id="IPR017850">
    <property type="entry name" value="Alkaline_phosphatase_core_sf"/>
</dbReference>
<feature type="transmembrane region" description="Helical" evidence="2">
    <location>
        <begin position="41"/>
        <end position="67"/>
    </location>
</feature>
<dbReference type="Pfam" id="PF00884">
    <property type="entry name" value="Sulfatase"/>
    <property type="match status" value="1"/>
</dbReference>
<feature type="domain" description="Sulfatase N-terminal" evidence="3">
    <location>
        <begin position="184"/>
        <end position="447"/>
    </location>
</feature>
<sequence length="527" mass="59198">MKSVLRSASLAFALTTLYLLNLTGPLISPEHDLAFHFPAAASILFLPVLIDIALLFLVLTAVLLAAARNRRVQLVVWSILLLPIPAILLSTIASFSGKRVPQPLTLAFAFLPILALLFIAVRLRHLIPRFRRLRPAVESIFAFIAVSGLIIVAELLWFNYQARNNNAPPVLHVSTVSQPAPNRIIWLLLDELSYDQLYEHRYPGLQLPAFDRLAAQSSLLTHVEPANEFTRVAVPSLLTGEILEDTRQSSDGLHLGLKDDETAQWSRLDPANTVFADALAAHYSTSAVGWYEPYCRIFPSVLDHCFWIYGDDIPGGISARRTTSANVVASFQTLGRHVLENLHLGRTSEDQDQALRDVHGHRADYQALLTAGDAALADPSSTFLYLHMPIPHPFGFYDRRTHSFPDHQTSYLDNLALADEYLAHVRQILEKQAQWDNATVIVMGDHSWRTSFVWSVSPHWTPEEDLASHHANYDERPAYLIKLPHQQTPTRIGHRFEASHTRPLIKALLTHQLQTPADLTDWIDSQQ</sequence>
<feature type="transmembrane region" description="Helical" evidence="2">
    <location>
        <begin position="74"/>
        <end position="97"/>
    </location>
</feature>
<reference evidence="5" key="1">
    <citation type="submission" date="2011-01" db="EMBL/GenBank/DDBJ databases">
        <title>Complete sequence of chromosome of Acidobacterium sp. MP5ACTX9.</title>
        <authorList>
            <consortium name="US DOE Joint Genome Institute"/>
            <person name="Lucas S."/>
            <person name="Copeland A."/>
            <person name="Lapidus A."/>
            <person name="Cheng J.-F."/>
            <person name="Goodwin L."/>
            <person name="Pitluck S."/>
            <person name="Teshima H."/>
            <person name="Detter J.C."/>
            <person name="Han C."/>
            <person name="Tapia R."/>
            <person name="Land M."/>
            <person name="Hauser L."/>
            <person name="Kyrpides N."/>
            <person name="Ivanova N."/>
            <person name="Ovchinnikova G."/>
            <person name="Pagani I."/>
            <person name="Rawat S.R."/>
            <person name="Mannisto M."/>
            <person name="Haggblom M.M."/>
            <person name="Woyke T."/>
        </authorList>
    </citation>
    <scope>NUCLEOTIDE SEQUENCE [LARGE SCALE GENOMIC DNA]</scope>
    <source>
        <strain evidence="5">MP5ACTX9</strain>
    </source>
</reference>
<proteinExistence type="inferred from homology"/>
<comment type="similarity">
    <text evidence="1">Belongs to the sulfatase family.</text>
</comment>
<evidence type="ECO:0000313" key="4">
    <source>
        <dbReference type="EMBL" id="ADW67699.1"/>
    </source>
</evidence>